<dbReference type="EMBL" id="RJKL01000001">
    <property type="protein sequence ID" value="ROP33646.1"/>
    <property type="molecule type" value="Genomic_DNA"/>
</dbReference>
<dbReference type="RefSeq" id="WP_143162579.1">
    <property type="nucleotide sequence ID" value="NZ_RJKL01000001.1"/>
</dbReference>
<reference evidence="1 2" key="1">
    <citation type="submission" date="2018-11" db="EMBL/GenBank/DDBJ databases">
        <title>Sequencing the genomes of 1000 actinobacteria strains.</title>
        <authorList>
            <person name="Klenk H.-P."/>
        </authorList>
    </citation>
    <scope>NUCLEOTIDE SEQUENCE [LARGE SCALE GENOMIC DNA]</scope>
    <source>
        <strain evidence="1 2">DSM 43634</strain>
    </source>
</reference>
<sequence>MRPIVPGPVSFFSFGVGFLAGERRCENAGMEDVRTTSEDDIRTGAGMSRRLFFGRTVGLAGAAGVLLTLAGCPGGSGDDDDGEDEDDD</sequence>
<protein>
    <submittedName>
        <fullName evidence="1">Uncharacterized protein</fullName>
    </submittedName>
</protein>
<evidence type="ECO:0000313" key="1">
    <source>
        <dbReference type="EMBL" id="ROP33646.1"/>
    </source>
</evidence>
<accession>A0A3N1GU57</accession>
<dbReference type="Proteomes" id="UP000271683">
    <property type="component" value="Unassembled WGS sequence"/>
</dbReference>
<name>A0A3N1GU57_9ACTN</name>
<dbReference type="AlphaFoldDB" id="A0A3N1GU57"/>
<evidence type="ECO:0000313" key="2">
    <source>
        <dbReference type="Proteomes" id="UP000271683"/>
    </source>
</evidence>
<proteinExistence type="predicted"/>
<gene>
    <name evidence="1" type="ORF">EDD30_6672</name>
</gene>
<comment type="caution">
    <text evidence="1">The sequence shown here is derived from an EMBL/GenBank/DDBJ whole genome shotgun (WGS) entry which is preliminary data.</text>
</comment>
<organism evidence="1 2">
    <name type="scientific">Couchioplanes caeruleus</name>
    <dbReference type="NCBI Taxonomy" id="56438"/>
    <lineage>
        <taxon>Bacteria</taxon>
        <taxon>Bacillati</taxon>
        <taxon>Actinomycetota</taxon>
        <taxon>Actinomycetes</taxon>
        <taxon>Micromonosporales</taxon>
        <taxon>Micromonosporaceae</taxon>
        <taxon>Couchioplanes</taxon>
    </lineage>
</organism>